<reference evidence="2 3" key="1">
    <citation type="submission" date="2018-08" db="EMBL/GenBank/DDBJ databases">
        <title>Murine metabolic-syndrome-specific gut microbial biobank.</title>
        <authorList>
            <person name="Liu C."/>
        </authorList>
    </citation>
    <scope>NUCLEOTIDE SEQUENCE [LARGE SCALE GENOMIC DNA]</scope>
    <source>
        <strain evidence="2 3">583</strain>
    </source>
</reference>
<evidence type="ECO:0000313" key="2">
    <source>
        <dbReference type="EMBL" id="NBI06814.1"/>
    </source>
</evidence>
<dbReference type="EMBL" id="QXXA01000007">
    <property type="protein sequence ID" value="NBI06814.1"/>
    <property type="molecule type" value="Genomic_DNA"/>
</dbReference>
<dbReference type="InterPro" id="IPR010327">
    <property type="entry name" value="FldB/FldC_alpha/beta"/>
</dbReference>
<dbReference type="Pfam" id="PF09989">
    <property type="entry name" value="DUF2229"/>
    <property type="match status" value="1"/>
</dbReference>
<dbReference type="PANTHER" id="PTHR32329:SF2">
    <property type="entry name" value="BIFUNCTIONAL PROTEIN [INCLUDES 2-HYDROXYACYL-COA DEHYDRATASE (N-TER) AND ITS ACTIVATOR DOMAIN (C_TERM)"/>
    <property type="match status" value="1"/>
</dbReference>
<organism evidence="2 3">
    <name type="scientific">Senegalia massiliensis</name>
    <dbReference type="NCBI Taxonomy" id="1720316"/>
    <lineage>
        <taxon>Bacteria</taxon>
        <taxon>Bacillati</taxon>
        <taxon>Bacillota</taxon>
        <taxon>Clostridia</taxon>
        <taxon>Eubacteriales</taxon>
        <taxon>Clostridiaceae</taxon>
        <taxon>Senegalia</taxon>
    </lineage>
</organism>
<dbReference type="Proteomes" id="UP000467132">
    <property type="component" value="Unassembled WGS sequence"/>
</dbReference>
<accession>A0A845QXT8</accession>
<dbReference type="Gene3D" id="3.40.50.11900">
    <property type="match status" value="1"/>
</dbReference>
<dbReference type="RefSeq" id="WP_160197283.1">
    <property type="nucleotide sequence ID" value="NZ_QXXA01000007.1"/>
</dbReference>
<evidence type="ECO:0000313" key="3">
    <source>
        <dbReference type="Proteomes" id="UP000467132"/>
    </source>
</evidence>
<dbReference type="AlphaFoldDB" id="A0A845QXT8"/>
<protein>
    <recommendedName>
        <fullName evidence="1">DUF2229 domain-containing protein</fullName>
    </recommendedName>
</protein>
<gene>
    <name evidence="2" type="ORF">D3Z33_08055</name>
</gene>
<dbReference type="Pfam" id="PF06050">
    <property type="entry name" value="HGD-D"/>
    <property type="match status" value="1"/>
</dbReference>
<dbReference type="InterPro" id="IPR051805">
    <property type="entry name" value="Dehydratase_Activator_Redct"/>
</dbReference>
<comment type="caution">
    <text evidence="2">The sequence shown here is derived from an EMBL/GenBank/DDBJ whole genome shotgun (WGS) entry which is preliminary data.</text>
</comment>
<feature type="domain" description="DUF2229" evidence="1">
    <location>
        <begin position="3"/>
        <end position="220"/>
    </location>
</feature>
<keyword evidence="3" id="KW-1185">Reference proteome</keyword>
<dbReference type="PANTHER" id="PTHR32329">
    <property type="entry name" value="BIFUNCTIONAL PROTEIN [INCLUDES 2-HYDROXYACYL-COA DEHYDRATASE (N-TER) AND ITS ACTIVATOR DOMAIN (C_TERM)-RELATED"/>
    <property type="match status" value="1"/>
</dbReference>
<evidence type="ECO:0000259" key="1">
    <source>
        <dbReference type="Pfam" id="PF09989"/>
    </source>
</evidence>
<proteinExistence type="predicted"/>
<sequence>MIKIGIPRGMNYFDFFPLWDEFFTQLGAEVITSKKTNKDILNMGVLNSIDDACLPVKIFHGHVYSIKDDVDYLFIPRIISIQKSEYECPKILGLPAMVKNTVPDLPEIIDIEINLRKRKMYLLKEVYRAGSKVTNNYIKIRNAYLKSQEKYNEYKILLNNGLNPNNIIEKNSNKKGEYKNKHLNVLLIGHHYNLYDDYINMNVFTKLNNMDVNIITPNMVKEKEIEFYISKLSKRMFWTSGKKIVGASMYMINERNIDGIIFVSSFGCGLDSILIDMVERESKIKNIPFNLITLDEHSGEAGINTRIEAFIDMIKWRSNDEDYFSTYG</sequence>
<dbReference type="InterPro" id="IPR018709">
    <property type="entry name" value="CoA_activase_DUF2229"/>
</dbReference>
<dbReference type="OrthoDB" id="9780120at2"/>
<name>A0A845QXT8_9CLOT</name>